<evidence type="ECO:0000313" key="2">
    <source>
        <dbReference type="Proteomes" id="UP000249453"/>
    </source>
</evidence>
<organism evidence="1 2">
    <name type="scientific">Falsochrobactrum ovis</name>
    <dbReference type="NCBI Taxonomy" id="1293442"/>
    <lineage>
        <taxon>Bacteria</taxon>
        <taxon>Pseudomonadati</taxon>
        <taxon>Pseudomonadota</taxon>
        <taxon>Alphaproteobacteria</taxon>
        <taxon>Hyphomicrobiales</taxon>
        <taxon>Brucellaceae</taxon>
        <taxon>Falsochrobactrum</taxon>
    </lineage>
</organism>
<protein>
    <submittedName>
        <fullName evidence="1">Uncharacterized protein</fullName>
    </submittedName>
</protein>
<proteinExistence type="predicted"/>
<reference evidence="1 2" key="1">
    <citation type="submission" date="2018-06" db="EMBL/GenBank/DDBJ databases">
        <title>Genomic Encyclopedia of Type Strains, Phase IV (KMG-IV): sequencing the most valuable type-strain genomes for metagenomic binning, comparative biology and taxonomic classification.</title>
        <authorList>
            <person name="Goeker M."/>
        </authorList>
    </citation>
    <scope>NUCLEOTIDE SEQUENCE [LARGE SCALE GENOMIC DNA]</scope>
    <source>
        <strain evidence="1 2">DSM 26720</strain>
    </source>
</reference>
<keyword evidence="2" id="KW-1185">Reference proteome</keyword>
<accession>A0A364JVK8</accession>
<dbReference type="RefSeq" id="WP_111575303.1">
    <property type="nucleotide sequence ID" value="NZ_JBHEEY010000004.1"/>
</dbReference>
<name>A0A364JVK8_9HYPH</name>
<dbReference type="AlphaFoldDB" id="A0A364JVK8"/>
<dbReference type="Proteomes" id="UP000249453">
    <property type="component" value="Unassembled WGS sequence"/>
</dbReference>
<evidence type="ECO:0000313" key="1">
    <source>
        <dbReference type="EMBL" id="RAK29152.1"/>
    </source>
</evidence>
<comment type="caution">
    <text evidence="1">The sequence shown here is derived from an EMBL/GenBank/DDBJ whole genome shotgun (WGS) entry which is preliminary data.</text>
</comment>
<dbReference type="OrthoDB" id="7226450at2"/>
<gene>
    <name evidence="1" type="ORF">C7374_105203</name>
</gene>
<dbReference type="EMBL" id="QLMK01000005">
    <property type="protein sequence ID" value="RAK29152.1"/>
    <property type="molecule type" value="Genomic_DNA"/>
</dbReference>
<sequence length="158" mass="16988">MGSKKTETRQENAPPKWAAPLFKQGAKEAQRLYDTKTGYNTYTGPTQAALSAPTLSGLNNALAATGFTGAPITNESINANIPDVMAIMQEALANKQPPQAATSRLSDAVLVSNARPGRGEVWIQRPINPSTGEYMTDDEARAQYGQQRARQAALNRGR</sequence>